<evidence type="ECO:0000256" key="3">
    <source>
        <dbReference type="ARBA" id="ARBA00022980"/>
    </source>
</evidence>
<protein>
    <recommendedName>
        <fullName evidence="6">Large ribosomal subunit protein uL29m</fullName>
    </recommendedName>
    <alternativeName>
        <fullName evidence="7">54S ribosomal protein L4, mitochondrial</fullName>
    </alternativeName>
</protein>
<keyword evidence="9" id="KW-1185">Reference proteome</keyword>
<dbReference type="PANTHER" id="PTHR21183:SF18">
    <property type="entry name" value="LARGE RIBOSOMAL SUBUNIT PROTEIN UL29M"/>
    <property type="match status" value="1"/>
</dbReference>
<dbReference type="GO" id="GO:0005840">
    <property type="term" value="C:ribosome"/>
    <property type="evidence" value="ECO:0007669"/>
    <property type="project" value="UniProtKB-KW"/>
</dbReference>
<evidence type="ECO:0000256" key="5">
    <source>
        <dbReference type="ARBA" id="ARBA00023274"/>
    </source>
</evidence>
<comment type="similarity">
    <text evidence="2">Belongs to the universal ribosomal protein uL29 family.</text>
</comment>
<dbReference type="PANTHER" id="PTHR21183">
    <property type="entry name" value="RIBOSOMAL PROTEIN L47, MITOCHONDRIAL-RELATED"/>
    <property type="match status" value="1"/>
</dbReference>
<dbReference type="EMBL" id="JBBBZM010000042">
    <property type="protein sequence ID" value="KAL0636884.1"/>
    <property type="molecule type" value="Genomic_DNA"/>
</dbReference>
<sequence>MSTALNIFRPAVRQICCLNVFSPTAPQFSTSAISQAGRRVNRDRSKLRGVSAIRRQPKKIALAAAKFDLPQPELDMSKHEKVKVDPEHGLWGFFLDKKALPTPDEDSEHGRAWTVEELRAKSWEDLHKLWWVCAKELNIMATQKLEHNRLKAGDGAHEARGRLIQIKYTRRGIKHVLTERYYAWKDALVLAQTDEEIDLSGDGPVYVPLIEEEASEVLEAPEVIEIPEAPKVLEVAESIPSTPVKPVTL</sequence>
<evidence type="ECO:0000256" key="6">
    <source>
        <dbReference type="ARBA" id="ARBA00035289"/>
    </source>
</evidence>
<dbReference type="Pfam" id="PF06984">
    <property type="entry name" value="MRP-L47"/>
    <property type="match status" value="1"/>
</dbReference>
<dbReference type="Proteomes" id="UP001447188">
    <property type="component" value="Unassembled WGS sequence"/>
</dbReference>
<reference evidence="8 9" key="1">
    <citation type="submission" date="2024-02" db="EMBL/GenBank/DDBJ databases">
        <title>Discinaceae phylogenomics.</title>
        <authorList>
            <person name="Dirks A.C."/>
            <person name="James T.Y."/>
        </authorList>
    </citation>
    <scope>NUCLEOTIDE SEQUENCE [LARGE SCALE GENOMIC DNA]</scope>
    <source>
        <strain evidence="8 9">ACD0624</strain>
    </source>
</reference>
<name>A0ABR3GLU1_9PEZI</name>
<evidence type="ECO:0000256" key="4">
    <source>
        <dbReference type="ARBA" id="ARBA00023128"/>
    </source>
</evidence>
<proteinExistence type="inferred from homology"/>
<keyword evidence="4" id="KW-0496">Mitochondrion</keyword>
<comment type="caution">
    <text evidence="8">The sequence shown here is derived from an EMBL/GenBank/DDBJ whole genome shotgun (WGS) entry which is preliminary data.</text>
</comment>
<keyword evidence="5" id="KW-0687">Ribonucleoprotein</keyword>
<dbReference type="Gene3D" id="6.10.330.20">
    <property type="match status" value="1"/>
</dbReference>
<evidence type="ECO:0000256" key="1">
    <source>
        <dbReference type="ARBA" id="ARBA00004173"/>
    </source>
</evidence>
<comment type="subcellular location">
    <subcellularLocation>
        <location evidence="1">Mitochondrion</location>
    </subcellularLocation>
</comment>
<evidence type="ECO:0000313" key="9">
    <source>
        <dbReference type="Proteomes" id="UP001447188"/>
    </source>
</evidence>
<dbReference type="InterPro" id="IPR010729">
    <property type="entry name" value="Ribosomal_uL29_mit"/>
</dbReference>
<evidence type="ECO:0000256" key="7">
    <source>
        <dbReference type="ARBA" id="ARBA00035399"/>
    </source>
</evidence>
<dbReference type="InterPro" id="IPR038340">
    <property type="entry name" value="MRP-L47_sf"/>
</dbReference>
<gene>
    <name evidence="8" type="primary">MRPL4</name>
    <name evidence="8" type="ORF">Q9L58_004106</name>
</gene>
<evidence type="ECO:0000313" key="8">
    <source>
        <dbReference type="EMBL" id="KAL0636884.1"/>
    </source>
</evidence>
<accession>A0ABR3GLU1</accession>
<evidence type="ECO:0000256" key="2">
    <source>
        <dbReference type="ARBA" id="ARBA00009254"/>
    </source>
</evidence>
<keyword evidence="3 8" id="KW-0689">Ribosomal protein</keyword>
<organism evidence="8 9">
    <name type="scientific">Discina gigas</name>
    <dbReference type="NCBI Taxonomy" id="1032678"/>
    <lineage>
        <taxon>Eukaryota</taxon>
        <taxon>Fungi</taxon>
        <taxon>Dikarya</taxon>
        <taxon>Ascomycota</taxon>
        <taxon>Pezizomycotina</taxon>
        <taxon>Pezizomycetes</taxon>
        <taxon>Pezizales</taxon>
        <taxon>Discinaceae</taxon>
        <taxon>Discina</taxon>
    </lineage>
</organism>